<keyword evidence="2" id="KW-1185">Reference proteome</keyword>
<dbReference type="EMBL" id="JANAKD010000208">
    <property type="protein sequence ID" value="KAJ3496237.1"/>
    <property type="molecule type" value="Genomic_DNA"/>
</dbReference>
<organism evidence="1 2">
    <name type="scientific">Lecanicillium saksenae</name>
    <dbReference type="NCBI Taxonomy" id="468837"/>
    <lineage>
        <taxon>Eukaryota</taxon>
        <taxon>Fungi</taxon>
        <taxon>Dikarya</taxon>
        <taxon>Ascomycota</taxon>
        <taxon>Pezizomycotina</taxon>
        <taxon>Sordariomycetes</taxon>
        <taxon>Hypocreomycetidae</taxon>
        <taxon>Hypocreales</taxon>
        <taxon>Cordycipitaceae</taxon>
        <taxon>Lecanicillium</taxon>
    </lineage>
</organism>
<reference evidence="1" key="1">
    <citation type="submission" date="2022-07" db="EMBL/GenBank/DDBJ databases">
        <title>Genome Sequence of Lecanicillium saksenae.</title>
        <authorList>
            <person name="Buettner E."/>
        </authorList>
    </citation>
    <scope>NUCLEOTIDE SEQUENCE</scope>
    <source>
        <strain evidence="1">VT-O1</strain>
    </source>
</reference>
<accession>A0ACC1R0I6</accession>
<dbReference type="Proteomes" id="UP001148737">
    <property type="component" value="Unassembled WGS sequence"/>
</dbReference>
<evidence type="ECO:0000313" key="2">
    <source>
        <dbReference type="Proteomes" id="UP001148737"/>
    </source>
</evidence>
<name>A0ACC1R0I6_9HYPO</name>
<gene>
    <name evidence="1" type="ORF">NLG97_g2812</name>
</gene>
<proteinExistence type="predicted"/>
<comment type="caution">
    <text evidence="1">The sequence shown here is derived from an EMBL/GenBank/DDBJ whole genome shotgun (WGS) entry which is preliminary data.</text>
</comment>
<protein>
    <submittedName>
        <fullName evidence="1">Uncharacterized protein</fullName>
    </submittedName>
</protein>
<evidence type="ECO:0000313" key="1">
    <source>
        <dbReference type="EMBL" id="KAJ3496237.1"/>
    </source>
</evidence>
<sequence>MPETIIVSIDFGTTGAAWAITKRPDEIHVITDWDSEYNTCSDRGKCPTQLEHGTINAETRWGYSIPPDKDIIRWFKLLLLDEADLPKEFVNSLYVKQAINHQKRLKTTAVELVACFLRSLWKHCQKRINDILGPGEVDSCKIHIIMTEKDTIIVCDAGGGTADLISYQVANINSFQLRECVAGEGDLCGGLFVDHNFEDLIASKLGTSSWRKLDSADKRKFMKEDWENGVKSQFAGTSRPFFVEAPDGYLPDSAMGKRKQFQTISLSQDDLLGVFSPVIDKICALVHRQEAAIDEKDLPCPKFIILVGGFGCCRYLRKRLADSYPNSTVLNPTSNQSAVRHALSHKALIKDGSHNIIGKTGKPGAFTVQSRILRMSYGFRFHEEYDPDVHLEEDKKTLCSIKWSRKVDLSKLRTEYNSVADPYHIVRYKIQVHIDGPELKITITHGRKKVADHEIKVEFR</sequence>